<evidence type="ECO:0000256" key="1">
    <source>
        <dbReference type="ARBA" id="ARBA00023015"/>
    </source>
</evidence>
<keyword evidence="3" id="KW-0804">Transcription</keyword>
<dbReference type="PROSITE" id="PS51464">
    <property type="entry name" value="SIS"/>
    <property type="match status" value="1"/>
</dbReference>
<dbReference type="AlphaFoldDB" id="A0A8J2TPU2"/>
<dbReference type="SUPFAM" id="SSF53697">
    <property type="entry name" value="SIS domain"/>
    <property type="match status" value="1"/>
</dbReference>
<evidence type="ECO:0000259" key="5">
    <source>
        <dbReference type="PROSITE" id="PS51464"/>
    </source>
</evidence>
<sequence>MKTNVKEKLIEIQYHLPRQQQKLCKYVIENIDDVSTMTINELSENSKVGTTTILRFIEKVGYKKYPDFKKDLIKQLFHERKNTWWHLQKSLEEMDDAENSLVKVGNSSIQDIETMLRKLDTKEYEKFIDLLLHSNKVYFLGLRTSKSIALYFDMMLRGILDNVVQLSWSPDFLYDESLNFDKNDTIVVIALSPYAKQTIDFIKYCRNKKNVSIALITDIETCPIIQHSDAHLIAGQSKNRYSIIPTIALIESLIIDLGKKQPDSIPKISELNKMHRENNLTTI</sequence>
<dbReference type="GO" id="GO:0003700">
    <property type="term" value="F:DNA-binding transcription factor activity"/>
    <property type="evidence" value="ECO:0007669"/>
    <property type="project" value="InterPro"/>
</dbReference>
<accession>A0A8J2TPU2</accession>
<dbReference type="RefSeq" id="WP_188392479.1">
    <property type="nucleotide sequence ID" value="NZ_BMEV01000042.1"/>
</dbReference>
<reference evidence="6" key="2">
    <citation type="submission" date="2020-09" db="EMBL/GenBank/DDBJ databases">
        <authorList>
            <person name="Sun Q."/>
            <person name="Zhou Y."/>
        </authorList>
    </citation>
    <scope>NUCLEOTIDE SEQUENCE</scope>
    <source>
        <strain evidence="6">CGMCC 1.12360</strain>
    </source>
</reference>
<dbReference type="InterPro" id="IPR047640">
    <property type="entry name" value="RpiR-like"/>
</dbReference>
<dbReference type="InterPro" id="IPR046348">
    <property type="entry name" value="SIS_dom_sf"/>
</dbReference>
<dbReference type="InterPro" id="IPR001347">
    <property type="entry name" value="SIS_dom"/>
</dbReference>
<feature type="domain" description="HTH rpiR-type" evidence="4">
    <location>
        <begin position="3"/>
        <end position="79"/>
    </location>
</feature>
<dbReference type="GO" id="GO:1901135">
    <property type="term" value="P:carbohydrate derivative metabolic process"/>
    <property type="evidence" value="ECO:0007669"/>
    <property type="project" value="InterPro"/>
</dbReference>
<dbReference type="PANTHER" id="PTHR30514">
    <property type="entry name" value="GLUCOKINASE"/>
    <property type="match status" value="1"/>
</dbReference>
<dbReference type="InterPro" id="IPR036388">
    <property type="entry name" value="WH-like_DNA-bd_sf"/>
</dbReference>
<dbReference type="GO" id="GO:0003677">
    <property type="term" value="F:DNA binding"/>
    <property type="evidence" value="ECO:0007669"/>
    <property type="project" value="UniProtKB-KW"/>
</dbReference>
<dbReference type="GO" id="GO:0097367">
    <property type="term" value="F:carbohydrate derivative binding"/>
    <property type="evidence" value="ECO:0007669"/>
    <property type="project" value="InterPro"/>
</dbReference>
<comment type="caution">
    <text evidence="6">The sequence shown here is derived from an EMBL/GenBank/DDBJ whole genome shotgun (WGS) entry which is preliminary data.</text>
</comment>
<gene>
    <name evidence="6" type="ORF">GCM10010978_22220</name>
</gene>
<dbReference type="Gene3D" id="1.10.10.10">
    <property type="entry name" value="Winged helix-like DNA-binding domain superfamily/Winged helix DNA-binding domain"/>
    <property type="match status" value="1"/>
</dbReference>
<dbReference type="PROSITE" id="PS51071">
    <property type="entry name" value="HTH_RPIR"/>
    <property type="match status" value="1"/>
</dbReference>
<evidence type="ECO:0000259" key="4">
    <source>
        <dbReference type="PROSITE" id="PS51071"/>
    </source>
</evidence>
<dbReference type="EMBL" id="BMEV01000042">
    <property type="protein sequence ID" value="GFZ80722.1"/>
    <property type="molecule type" value="Genomic_DNA"/>
</dbReference>
<dbReference type="InterPro" id="IPR009057">
    <property type="entry name" value="Homeodomain-like_sf"/>
</dbReference>
<dbReference type="CDD" id="cd05013">
    <property type="entry name" value="SIS_RpiR"/>
    <property type="match status" value="1"/>
</dbReference>
<evidence type="ECO:0000313" key="6">
    <source>
        <dbReference type="EMBL" id="GFZ80722.1"/>
    </source>
</evidence>
<keyword evidence="1" id="KW-0805">Transcription regulation</keyword>
<evidence type="ECO:0000313" key="7">
    <source>
        <dbReference type="Proteomes" id="UP000602050"/>
    </source>
</evidence>
<dbReference type="Pfam" id="PF01418">
    <property type="entry name" value="HTH_6"/>
    <property type="match status" value="1"/>
</dbReference>
<name>A0A8J2TPU2_9BACI</name>
<proteinExistence type="predicted"/>
<feature type="domain" description="SIS" evidence="5">
    <location>
        <begin position="127"/>
        <end position="265"/>
    </location>
</feature>
<evidence type="ECO:0000256" key="2">
    <source>
        <dbReference type="ARBA" id="ARBA00023125"/>
    </source>
</evidence>
<evidence type="ECO:0000256" key="3">
    <source>
        <dbReference type="ARBA" id="ARBA00023163"/>
    </source>
</evidence>
<organism evidence="6 7">
    <name type="scientific">Compostibacillus humi</name>
    <dbReference type="NCBI Taxonomy" id="1245525"/>
    <lineage>
        <taxon>Bacteria</taxon>
        <taxon>Bacillati</taxon>
        <taxon>Bacillota</taxon>
        <taxon>Bacilli</taxon>
        <taxon>Bacillales</taxon>
        <taxon>Bacillaceae</taxon>
        <taxon>Compostibacillus</taxon>
    </lineage>
</organism>
<dbReference type="Gene3D" id="3.40.50.10490">
    <property type="entry name" value="Glucose-6-phosphate isomerase like protein, domain 1"/>
    <property type="match status" value="1"/>
</dbReference>
<dbReference type="SUPFAM" id="SSF46689">
    <property type="entry name" value="Homeodomain-like"/>
    <property type="match status" value="1"/>
</dbReference>
<keyword evidence="7" id="KW-1185">Reference proteome</keyword>
<dbReference type="Proteomes" id="UP000602050">
    <property type="component" value="Unassembled WGS sequence"/>
</dbReference>
<dbReference type="InterPro" id="IPR035472">
    <property type="entry name" value="RpiR-like_SIS"/>
</dbReference>
<reference evidence="6" key="1">
    <citation type="journal article" date="2014" name="Int. J. Syst. Evol. Microbiol.">
        <title>Complete genome sequence of Corynebacterium casei LMG S-19264T (=DSM 44701T), isolated from a smear-ripened cheese.</title>
        <authorList>
            <consortium name="US DOE Joint Genome Institute (JGI-PGF)"/>
            <person name="Walter F."/>
            <person name="Albersmeier A."/>
            <person name="Kalinowski J."/>
            <person name="Ruckert C."/>
        </authorList>
    </citation>
    <scope>NUCLEOTIDE SEQUENCE</scope>
    <source>
        <strain evidence="6">CGMCC 1.12360</strain>
    </source>
</reference>
<dbReference type="InterPro" id="IPR000281">
    <property type="entry name" value="HTH_RpiR"/>
</dbReference>
<dbReference type="Pfam" id="PF01380">
    <property type="entry name" value="SIS"/>
    <property type="match status" value="1"/>
</dbReference>
<protein>
    <submittedName>
        <fullName evidence="6">RpiR family transcriptional regulator</fullName>
    </submittedName>
</protein>
<keyword evidence="2" id="KW-0238">DNA-binding</keyword>